<accession>A0A2P5DPI5</accession>
<keyword evidence="3" id="KW-1185">Reference proteome</keyword>
<evidence type="ECO:0000313" key="3">
    <source>
        <dbReference type="Proteomes" id="UP000237105"/>
    </source>
</evidence>
<gene>
    <name evidence="2" type="ORF">PanWU01x14_045380</name>
</gene>
<comment type="caution">
    <text evidence="2">The sequence shown here is derived from an EMBL/GenBank/DDBJ whole genome shotgun (WGS) entry which is preliminary data.</text>
</comment>
<dbReference type="InterPro" id="IPR057670">
    <property type="entry name" value="SH3_retrovirus"/>
</dbReference>
<evidence type="ECO:0000259" key="1">
    <source>
        <dbReference type="Pfam" id="PF25597"/>
    </source>
</evidence>
<proteinExistence type="predicted"/>
<dbReference type="Proteomes" id="UP000237105">
    <property type="component" value="Unassembled WGS sequence"/>
</dbReference>
<feature type="domain" description="Retroviral polymerase SH3-like" evidence="1">
    <location>
        <begin position="39"/>
        <end position="100"/>
    </location>
</feature>
<name>A0A2P5DPI5_PARAD</name>
<dbReference type="STRING" id="3476.A0A2P5DPI5"/>
<dbReference type="AlphaFoldDB" id="A0A2P5DPI5"/>
<sequence>AAAVYLINRIPTLTFGLSSPYEKLFCSHRNYTKLHIFGCLCYPWLRPYSAHKLDSRSIPCVFLGYSLTQSVYLCLDPSTSKIYISRHIKFVEHIFPFTSLQTHISRPSLEIISKWFPPVSTVPTSSLPLTIPLPTPSLCYDPTLCHLLVDCTTQPVD</sequence>
<dbReference type="OrthoDB" id="1166717at2759"/>
<evidence type="ECO:0000313" key="2">
    <source>
        <dbReference type="EMBL" id="PON75186.1"/>
    </source>
</evidence>
<reference evidence="3" key="1">
    <citation type="submission" date="2016-06" db="EMBL/GenBank/DDBJ databases">
        <title>Parallel loss of symbiosis genes in relatives of nitrogen-fixing non-legume Parasponia.</title>
        <authorList>
            <person name="Van Velzen R."/>
            <person name="Holmer R."/>
            <person name="Bu F."/>
            <person name="Rutten L."/>
            <person name="Van Zeijl A."/>
            <person name="Liu W."/>
            <person name="Santuari L."/>
            <person name="Cao Q."/>
            <person name="Sharma T."/>
            <person name="Shen D."/>
            <person name="Roswanjaya Y."/>
            <person name="Wardhani T."/>
            <person name="Kalhor M.S."/>
            <person name="Jansen J."/>
            <person name="Van den Hoogen J."/>
            <person name="Gungor B."/>
            <person name="Hartog M."/>
            <person name="Hontelez J."/>
            <person name="Verver J."/>
            <person name="Yang W.-C."/>
            <person name="Schijlen E."/>
            <person name="Repin R."/>
            <person name="Schilthuizen M."/>
            <person name="Schranz E."/>
            <person name="Heidstra R."/>
            <person name="Miyata K."/>
            <person name="Fedorova E."/>
            <person name="Kohlen W."/>
            <person name="Bisseling T."/>
            <person name="Smit S."/>
            <person name="Geurts R."/>
        </authorList>
    </citation>
    <scope>NUCLEOTIDE SEQUENCE [LARGE SCALE GENOMIC DNA]</scope>
    <source>
        <strain evidence="3">cv. WU1-14</strain>
    </source>
</reference>
<feature type="non-terminal residue" evidence="2">
    <location>
        <position position="1"/>
    </location>
</feature>
<dbReference type="Pfam" id="PF25597">
    <property type="entry name" value="SH3_retrovirus"/>
    <property type="match status" value="1"/>
</dbReference>
<organism evidence="2 3">
    <name type="scientific">Parasponia andersonii</name>
    <name type="common">Sponia andersonii</name>
    <dbReference type="NCBI Taxonomy" id="3476"/>
    <lineage>
        <taxon>Eukaryota</taxon>
        <taxon>Viridiplantae</taxon>
        <taxon>Streptophyta</taxon>
        <taxon>Embryophyta</taxon>
        <taxon>Tracheophyta</taxon>
        <taxon>Spermatophyta</taxon>
        <taxon>Magnoliopsida</taxon>
        <taxon>eudicotyledons</taxon>
        <taxon>Gunneridae</taxon>
        <taxon>Pentapetalae</taxon>
        <taxon>rosids</taxon>
        <taxon>fabids</taxon>
        <taxon>Rosales</taxon>
        <taxon>Cannabaceae</taxon>
        <taxon>Parasponia</taxon>
    </lineage>
</organism>
<protein>
    <recommendedName>
        <fullName evidence="1">Retroviral polymerase SH3-like domain-containing protein</fullName>
    </recommendedName>
</protein>
<dbReference type="EMBL" id="JXTB01000025">
    <property type="protein sequence ID" value="PON75186.1"/>
    <property type="molecule type" value="Genomic_DNA"/>
</dbReference>